<dbReference type="RefSeq" id="WP_145362955.1">
    <property type="nucleotide sequence ID" value="NZ_CP036268.1"/>
</dbReference>
<dbReference type="CDD" id="cd16146">
    <property type="entry name" value="ARS_like"/>
    <property type="match status" value="1"/>
</dbReference>
<feature type="signal peptide" evidence="5">
    <location>
        <begin position="1"/>
        <end position="22"/>
    </location>
</feature>
<dbReference type="Gene3D" id="3.40.720.10">
    <property type="entry name" value="Alkaline Phosphatase, subunit A"/>
    <property type="match status" value="1"/>
</dbReference>
<protein>
    <submittedName>
        <fullName evidence="7">Arylsulfatase</fullName>
        <ecNumber evidence="7">3.1.6.1</ecNumber>
    </submittedName>
</protein>
<name>A0A517QYU7_9PLAN</name>
<evidence type="ECO:0000256" key="4">
    <source>
        <dbReference type="ARBA" id="ARBA00022837"/>
    </source>
</evidence>
<dbReference type="KEGG" id="svp:Pan189_11410"/>
<feature type="domain" description="Sulfatase N-terminal" evidence="6">
    <location>
        <begin position="30"/>
        <end position="337"/>
    </location>
</feature>
<dbReference type="InterPro" id="IPR017850">
    <property type="entry name" value="Alkaline_phosphatase_core_sf"/>
</dbReference>
<evidence type="ECO:0000256" key="5">
    <source>
        <dbReference type="SAM" id="SignalP"/>
    </source>
</evidence>
<dbReference type="Proteomes" id="UP000317318">
    <property type="component" value="Chromosome"/>
</dbReference>
<dbReference type="GO" id="GO:0046872">
    <property type="term" value="F:metal ion binding"/>
    <property type="evidence" value="ECO:0007669"/>
    <property type="project" value="UniProtKB-KW"/>
</dbReference>
<gene>
    <name evidence="7" type="primary">atsA_13</name>
    <name evidence="7" type="ORF">Pan189_11410</name>
</gene>
<evidence type="ECO:0000256" key="2">
    <source>
        <dbReference type="ARBA" id="ARBA00022723"/>
    </source>
</evidence>
<dbReference type="PANTHER" id="PTHR42693">
    <property type="entry name" value="ARYLSULFATASE FAMILY MEMBER"/>
    <property type="match status" value="1"/>
</dbReference>
<evidence type="ECO:0000313" key="7">
    <source>
        <dbReference type="EMBL" id="QDT36778.1"/>
    </source>
</evidence>
<dbReference type="EMBL" id="CP036268">
    <property type="protein sequence ID" value="QDT36778.1"/>
    <property type="molecule type" value="Genomic_DNA"/>
</dbReference>
<dbReference type="InterPro" id="IPR024607">
    <property type="entry name" value="Sulfatase_CS"/>
</dbReference>
<keyword evidence="2" id="KW-0479">Metal-binding</keyword>
<accession>A0A517QYU7</accession>
<dbReference type="OrthoDB" id="9783154at2"/>
<reference evidence="7 8" key="1">
    <citation type="submission" date="2019-02" db="EMBL/GenBank/DDBJ databases">
        <title>Deep-cultivation of Planctomycetes and their phenomic and genomic characterization uncovers novel biology.</title>
        <authorList>
            <person name="Wiegand S."/>
            <person name="Jogler M."/>
            <person name="Boedeker C."/>
            <person name="Pinto D."/>
            <person name="Vollmers J."/>
            <person name="Rivas-Marin E."/>
            <person name="Kohn T."/>
            <person name="Peeters S.H."/>
            <person name="Heuer A."/>
            <person name="Rast P."/>
            <person name="Oberbeckmann S."/>
            <person name="Bunk B."/>
            <person name="Jeske O."/>
            <person name="Meyerdierks A."/>
            <person name="Storesund J.E."/>
            <person name="Kallscheuer N."/>
            <person name="Luecker S."/>
            <person name="Lage O.M."/>
            <person name="Pohl T."/>
            <person name="Merkel B.J."/>
            <person name="Hornburger P."/>
            <person name="Mueller R.-W."/>
            <person name="Bruemmer F."/>
            <person name="Labrenz M."/>
            <person name="Spormann A.M."/>
            <person name="Op den Camp H."/>
            <person name="Overmann J."/>
            <person name="Amann R."/>
            <person name="Jetten M.S.M."/>
            <person name="Mascher T."/>
            <person name="Medema M.H."/>
            <person name="Devos D.P."/>
            <person name="Kaster A.-K."/>
            <person name="Ovreas L."/>
            <person name="Rohde M."/>
            <person name="Galperin M.Y."/>
            <person name="Jogler C."/>
        </authorList>
    </citation>
    <scope>NUCLEOTIDE SEQUENCE [LARGE SCALE GENOMIC DNA]</scope>
    <source>
        <strain evidence="7 8">Pan189</strain>
    </source>
</reference>
<comment type="similarity">
    <text evidence="1">Belongs to the sulfatase family.</text>
</comment>
<dbReference type="PROSITE" id="PS00523">
    <property type="entry name" value="SULFATASE_1"/>
    <property type="match status" value="1"/>
</dbReference>
<evidence type="ECO:0000256" key="1">
    <source>
        <dbReference type="ARBA" id="ARBA00008779"/>
    </source>
</evidence>
<evidence type="ECO:0000256" key="3">
    <source>
        <dbReference type="ARBA" id="ARBA00022801"/>
    </source>
</evidence>
<dbReference type="Pfam" id="PF00884">
    <property type="entry name" value="Sulfatase"/>
    <property type="match status" value="1"/>
</dbReference>
<evidence type="ECO:0000259" key="6">
    <source>
        <dbReference type="Pfam" id="PF00884"/>
    </source>
</evidence>
<dbReference type="PANTHER" id="PTHR42693:SF53">
    <property type="entry name" value="ENDO-4-O-SULFATASE"/>
    <property type="match status" value="1"/>
</dbReference>
<feature type="chain" id="PRO_5021931730" evidence="5">
    <location>
        <begin position="23"/>
        <end position="589"/>
    </location>
</feature>
<proteinExistence type="inferred from homology"/>
<keyword evidence="3 7" id="KW-0378">Hydrolase</keyword>
<dbReference type="InterPro" id="IPR050738">
    <property type="entry name" value="Sulfatase"/>
</dbReference>
<dbReference type="GO" id="GO:0004065">
    <property type="term" value="F:arylsulfatase activity"/>
    <property type="evidence" value="ECO:0007669"/>
    <property type="project" value="UniProtKB-EC"/>
</dbReference>
<organism evidence="7 8">
    <name type="scientific">Stratiformator vulcanicus</name>
    <dbReference type="NCBI Taxonomy" id="2527980"/>
    <lineage>
        <taxon>Bacteria</taxon>
        <taxon>Pseudomonadati</taxon>
        <taxon>Planctomycetota</taxon>
        <taxon>Planctomycetia</taxon>
        <taxon>Planctomycetales</taxon>
        <taxon>Planctomycetaceae</taxon>
        <taxon>Stratiformator</taxon>
    </lineage>
</organism>
<keyword evidence="4" id="KW-0106">Calcium</keyword>
<dbReference type="EC" id="3.1.6.1" evidence="7"/>
<dbReference type="Gene3D" id="2.60.120.260">
    <property type="entry name" value="Galactose-binding domain-like"/>
    <property type="match status" value="1"/>
</dbReference>
<keyword evidence="8" id="KW-1185">Reference proteome</keyword>
<evidence type="ECO:0000313" key="8">
    <source>
        <dbReference type="Proteomes" id="UP000317318"/>
    </source>
</evidence>
<sequence length="589" mass="66806" precursor="true">MNKPLIAAVAVSCLICSFVAAAEPPADDRPNVVLIMTDDQGWGDLSASGNQNLKTPHIDSLKRDGVSLEYFYVCPVCSPTRAELLTGRYHPRGNVYDTSEGAERLDLDEHTLGESFQAAGYRSGAFGKWHNGSQPPYHPNDRGFNEFYGFCSGHWGHYFSPPLERNGKMVRGDGYVTDDFTSEAIKFIEDNRDRPFVCYLPYCTPHAPMQVPDEYFDRFKDKKLTMRHRDPQKEKDLFTKAALAMCENIDFNVGRVLKTLEQLDLSGNTIVVYLSDNGPNSYRWNGGMKGRKASTDEGGVRVPLFIRWDDRLPAGRSINEIASAIDLFPTLADLAGVEILAEKPLDGVSLAPLLRSDQPDWPERLVYSHWAGKVSVRSQHYRLDDRGRLFDMRNDFGQRNNIADQEPEQATRLKVAAEKWRTEVLTEIDRTPRPFTVGYRDTTWLPARDATPHGHVRRSNRWPNSSYMTDWTSPKDRIVWNVDVINSGTYEATLFYTCPESQLGSVVTLTDGKSRTSAEVTEAFDPALIGHKEDRFPRKNTYHKDFRPLRMGELKLSRGETKLTLQAEQVANTSVMDMRYLKLVKKQAD</sequence>
<keyword evidence="5" id="KW-0732">Signal</keyword>
<dbReference type="InterPro" id="IPR000917">
    <property type="entry name" value="Sulfatase_N"/>
</dbReference>
<dbReference type="SUPFAM" id="SSF53649">
    <property type="entry name" value="Alkaline phosphatase-like"/>
    <property type="match status" value="1"/>
</dbReference>
<dbReference type="AlphaFoldDB" id="A0A517QYU7"/>